<evidence type="ECO:0000256" key="4">
    <source>
        <dbReference type="ARBA" id="ARBA00023152"/>
    </source>
</evidence>
<evidence type="ECO:0000256" key="5">
    <source>
        <dbReference type="ARBA" id="ARBA00023235"/>
    </source>
</evidence>
<dbReference type="UniPathway" id="UPA00109">
    <property type="reaction ID" value="UER00189"/>
</dbReference>
<keyword evidence="10" id="KW-1185">Reference proteome</keyword>
<feature type="binding site" evidence="7">
    <location>
        <position position="147"/>
    </location>
    <ligand>
        <name>substrate</name>
    </ligand>
</feature>
<gene>
    <name evidence="7 9" type="primary">tpiA</name>
    <name evidence="8" type="ORF">ASJ82_05445</name>
    <name evidence="9" type="ORF">MSCUN_00230</name>
</gene>
<evidence type="ECO:0000256" key="6">
    <source>
        <dbReference type="ARBA" id="ARBA00044762"/>
    </source>
</evidence>
<comment type="subunit">
    <text evidence="6 7">Homotetramer; dimer of dimers.</text>
</comment>
<dbReference type="InterPro" id="IPR000652">
    <property type="entry name" value="Triosephosphate_isomerase"/>
</dbReference>
<comment type="pathway">
    <text evidence="7">Carbohydrate degradation; glycolysis; D-glyceraldehyde 3-phosphate from glycerone phosphate: step 1/1.</text>
</comment>
<dbReference type="GO" id="GO:0006094">
    <property type="term" value="P:gluconeogenesis"/>
    <property type="evidence" value="ECO:0007669"/>
    <property type="project" value="UniProtKB-UniRule"/>
</dbReference>
<evidence type="ECO:0000313" key="8">
    <source>
        <dbReference type="EMBL" id="PAV07127.1"/>
    </source>
</evidence>
<dbReference type="NCBIfam" id="NF003302">
    <property type="entry name" value="PRK04302.1"/>
    <property type="match status" value="1"/>
</dbReference>
<dbReference type="NCBIfam" id="TIGR00419">
    <property type="entry name" value="tim"/>
    <property type="match status" value="1"/>
</dbReference>
<keyword evidence="4 7" id="KW-0324">Glycolysis</keyword>
<dbReference type="InterPro" id="IPR035990">
    <property type="entry name" value="TIM_sf"/>
</dbReference>
<name>A0A2A2HCL7_9EURY</name>
<comment type="similarity">
    <text evidence="7">Belongs to the triosephosphate isomerase family.</text>
</comment>
<dbReference type="InterPro" id="IPR013785">
    <property type="entry name" value="Aldolase_TIM"/>
</dbReference>
<dbReference type="Gene3D" id="3.20.20.70">
    <property type="entry name" value="Aldolase class I"/>
    <property type="match status" value="1"/>
</dbReference>
<comment type="function">
    <text evidence="7">Involved in the gluconeogenesis. Catalyzes stereospecifically the conversion of dihydroxyacetone phosphate (DHAP) to D-glyceraldehyde-3-phosphate (G3P).</text>
</comment>
<evidence type="ECO:0000313" key="11">
    <source>
        <dbReference type="Proteomes" id="UP000246004"/>
    </source>
</evidence>
<dbReference type="FunFam" id="3.20.20.70:FF:000223">
    <property type="entry name" value="Triosephosphate isomerase"/>
    <property type="match status" value="1"/>
</dbReference>
<dbReference type="EMBL" id="LWMS01000001">
    <property type="protein sequence ID" value="PWL09055.1"/>
    <property type="molecule type" value="Genomic_DNA"/>
</dbReference>
<dbReference type="SUPFAM" id="SSF51351">
    <property type="entry name" value="Triosephosphate isomerase (TIM)"/>
    <property type="match status" value="1"/>
</dbReference>
<comment type="catalytic activity">
    <reaction evidence="7">
        <text>D-glyceraldehyde 3-phosphate = dihydroxyacetone phosphate</text>
        <dbReference type="Rhea" id="RHEA:18585"/>
        <dbReference type="ChEBI" id="CHEBI:57642"/>
        <dbReference type="ChEBI" id="CHEBI:59776"/>
        <dbReference type="EC" id="5.3.1.1"/>
    </reaction>
</comment>
<evidence type="ECO:0000313" key="9">
    <source>
        <dbReference type="EMBL" id="PWL09055.1"/>
    </source>
</evidence>
<dbReference type="Proteomes" id="UP000217528">
    <property type="component" value="Unassembled WGS sequence"/>
</dbReference>
<dbReference type="InterPro" id="IPR022891">
    <property type="entry name" value="Triosephosphate_isomerase_arc"/>
</dbReference>
<dbReference type="GO" id="GO:0005737">
    <property type="term" value="C:cytoplasm"/>
    <property type="evidence" value="ECO:0007669"/>
    <property type="project" value="UniProtKB-SubCell"/>
</dbReference>
<feature type="binding site" evidence="7">
    <location>
        <position position="182"/>
    </location>
    <ligand>
        <name>substrate</name>
    </ligand>
</feature>
<organism evidence="8 10">
    <name type="scientific">Methanosphaera cuniculi</name>
    <dbReference type="NCBI Taxonomy" id="1077256"/>
    <lineage>
        <taxon>Archaea</taxon>
        <taxon>Methanobacteriati</taxon>
        <taxon>Methanobacteriota</taxon>
        <taxon>Methanomada group</taxon>
        <taxon>Methanobacteria</taxon>
        <taxon>Methanobacteriales</taxon>
        <taxon>Methanobacteriaceae</taxon>
        <taxon>Methanosphaera</taxon>
    </lineage>
</organism>
<keyword evidence="3 7" id="KW-0963">Cytoplasm</keyword>
<accession>A0A2A2HCL7</accession>
<evidence type="ECO:0000256" key="2">
    <source>
        <dbReference type="ARBA" id="ARBA00022432"/>
    </source>
</evidence>
<comment type="pathway">
    <text evidence="7">Carbohydrate biosynthesis; gluconeogenesis.</text>
</comment>
<evidence type="ECO:0000313" key="10">
    <source>
        <dbReference type="Proteomes" id="UP000217528"/>
    </source>
</evidence>
<dbReference type="HAMAP" id="MF_00147_A">
    <property type="entry name" value="TIM_A"/>
    <property type="match status" value="1"/>
</dbReference>
<dbReference type="RefSeq" id="WP_095608794.1">
    <property type="nucleotide sequence ID" value="NZ_CAUHCB010000009.1"/>
</dbReference>
<feature type="binding site" evidence="7">
    <location>
        <begin position="203"/>
        <end position="204"/>
    </location>
    <ligand>
        <name>substrate</name>
    </ligand>
</feature>
<dbReference type="Pfam" id="PF00121">
    <property type="entry name" value="TIM"/>
    <property type="match status" value="1"/>
</dbReference>
<dbReference type="CDD" id="cd00311">
    <property type="entry name" value="TIM"/>
    <property type="match status" value="1"/>
</dbReference>
<dbReference type="GO" id="GO:0006096">
    <property type="term" value="P:glycolytic process"/>
    <property type="evidence" value="ECO:0007669"/>
    <property type="project" value="UniProtKB-UniRule"/>
</dbReference>
<evidence type="ECO:0000256" key="3">
    <source>
        <dbReference type="ARBA" id="ARBA00022490"/>
    </source>
</evidence>
<keyword evidence="5 7" id="KW-0413">Isomerase</keyword>
<dbReference type="AlphaFoldDB" id="A0A2A2HCL7"/>
<dbReference type="OrthoDB" id="9465at2157"/>
<protein>
    <recommendedName>
        <fullName evidence="1 7">Triosephosphate isomerase</fullName>
        <shortName evidence="7">TIM</shortName>
        <shortName evidence="7">TPI</shortName>
        <ecNumber evidence="7">5.3.1.1</ecNumber>
    </recommendedName>
    <alternativeName>
        <fullName evidence="7">Triose-phosphate isomerase</fullName>
    </alternativeName>
</protein>
<sequence length="223" mass="23348">MADSPKIIINFKTYSESSGEKAKQLAIHAEEVHDLSGVDIAIAPQAVDLKAIRDVVNIPVYAQHIDPISPGNSTGLYLPEALMEAGINGTLINHSEKPLKLAAIDEIIEITKKYDLTSILCSNNIRTSAACAALNPDFIAIEPPALIASGYAVSQCEPEIVSNTIAAVHEINDSIPVLCGAGITNGDDVKAALDLGAEGVLLASGVVKAEDSKAVLEDLVSKI</sequence>
<proteinExistence type="inferred from homology"/>
<comment type="caution">
    <text evidence="8">The sequence shown here is derived from an EMBL/GenBank/DDBJ whole genome shotgun (WGS) entry which is preliminary data.</text>
</comment>
<comment type="subcellular location">
    <subcellularLocation>
        <location evidence="7">Cytoplasm</location>
    </subcellularLocation>
</comment>
<dbReference type="GO" id="GO:0004807">
    <property type="term" value="F:triose-phosphate isomerase activity"/>
    <property type="evidence" value="ECO:0007669"/>
    <property type="project" value="UniProtKB-UniRule"/>
</dbReference>
<reference evidence="8 10" key="2">
    <citation type="journal article" date="2017" name="BMC Genomics">
        <title>Genomic analysis of methanogenic archaea reveals a shift towards energy conservation.</title>
        <authorList>
            <person name="Gilmore S.P."/>
            <person name="Henske J.K."/>
            <person name="Sexton J.A."/>
            <person name="Solomon K.V."/>
            <person name="Seppala S."/>
            <person name="Yoo J.I."/>
            <person name="Huyett L.M."/>
            <person name="Pressman A."/>
            <person name="Cogan J.Z."/>
            <person name="Kivenson V."/>
            <person name="Peng X."/>
            <person name="Tan Y."/>
            <person name="Valentine D.L."/>
            <person name="O'Malley M.A."/>
        </authorList>
    </citation>
    <scope>NUCLEOTIDE SEQUENCE [LARGE SCALE GENOMIC DNA]</scope>
    <source>
        <strain evidence="8 10">1R-7</strain>
    </source>
</reference>
<dbReference type="EC" id="5.3.1.1" evidence="7"/>
<feature type="active site" description="Electrophile" evidence="7">
    <location>
        <position position="94"/>
    </location>
</feature>
<dbReference type="Proteomes" id="UP000246004">
    <property type="component" value="Unassembled WGS sequence"/>
</dbReference>
<feature type="active site" description="Proton acceptor" evidence="7">
    <location>
        <position position="142"/>
    </location>
</feature>
<dbReference type="UniPathway" id="UPA00138"/>
<feature type="binding site" evidence="7">
    <location>
        <begin position="10"/>
        <end position="12"/>
    </location>
    <ligand>
        <name>substrate</name>
    </ligand>
</feature>
<evidence type="ECO:0000256" key="1">
    <source>
        <dbReference type="ARBA" id="ARBA00019397"/>
    </source>
</evidence>
<dbReference type="EMBL" id="LMVN01000021">
    <property type="protein sequence ID" value="PAV07127.1"/>
    <property type="molecule type" value="Genomic_DNA"/>
</dbReference>
<evidence type="ECO:0000256" key="7">
    <source>
        <dbReference type="HAMAP-Rule" id="MF_00147"/>
    </source>
</evidence>
<reference evidence="9 11" key="1">
    <citation type="submission" date="2016-04" db="EMBL/GenBank/DDBJ databases">
        <title>Genome sequence of Methanosphaera cuniculi DSM 4103.</title>
        <authorList>
            <person name="Poehlein A."/>
            <person name="Seedorf H."/>
            <person name="Daniel R."/>
        </authorList>
    </citation>
    <scope>NUCLEOTIDE SEQUENCE [LARGE SCALE GENOMIC DNA]</scope>
    <source>
        <strain evidence="9 11">DSM 4103</strain>
    </source>
</reference>
<keyword evidence="2 7" id="KW-0312">Gluconeogenesis</keyword>
<dbReference type="PROSITE" id="PS51440">
    <property type="entry name" value="TIM_2"/>
    <property type="match status" value="1"/>
</dbReference>